<evidence type="ECO:0000313" key="3">
    <source>
        <dbReference type="EMBL" id="OGI79120.1"/>
    </source>
</evidence>
<evidence type="ECO:0000259" key="2">
    <source>
        <dbReference type="Pfam" id="PF18893"/>
    </source>
</evidence>
<dbReference type="AlphaFoldDB" id="A0A1F6WB35"/>
<reference evidence="3 4" key="1">
    <citation type="journal article" date="2016" name="Nat. Commun.">
        <title>Thousands of microbial genomes shed light on interconnected biogeochemical processes in an aquifer system.</title>
        <authorList>
            <person name="Anantharaman K."/>
            <person name="Brown C.T."/>
            <person name="Hug L.A."/>
            <person name="Sharon I."/>
            <person name="Castelle C.J."/>
            <person name="Probst A.J."/>
            <person name="Thomas B.C."/>
            <person name="Singh A."/>
            <person name="Wilkins M.J."/>
            <person name="Karaoz U."/>
            <person name="Brodie E.L."/>
            <person name="Williams K.H."/>
            <person name="Hubbard S.S."/>
            <person name="Banfield J.F."/>
        </authorList>
    </citation>
    <scope>NUCLEOTIDE SEQUENCE [LARGE SCALE GENOMIC DNA]</scope>
</reference>
<feature type="domain" description="DUF5652" evidence="2">
    <location>
        <begin position="9"/>
        <end position="66"/>
    </location>
</feature>
<keyword evidence="1" id="KW-0472">Membrane</keyword>
<accession>A0A1F6WB35</accession>
<name>A0A1F6WB35_9BACT</name>
<protein>
    <recommendedName>
        <fullName evidence="2">DUF5652 domain-containing protein</fullName>
    </recommendedName>
</protein>
<evidence type="ECO:0000256" key="1">
    <source>
        <dbReference type="SAM" id="Phobius"/>
    </source>
</evidence>
<organism evidence="3 4">
    <name type="scientific">Candidatus Nomurabacteria bacterium RIFCSPHIGHO2_12_FULL_37_29</name>
    <dbReference type="NCBI Taxonomy" id="1801759"/>
    <lineage>
        <taxon>Bacteria</taxon>
        <taxon>Candidatus Nomuraibacteriota</taxon>
    </lineage>
</organism>
<dbReference type="Proteomes" id="UP000177052">
    <property type="component" value="Unassembled WGS sequence"/>
</dbReference>
<feature type="transmembrane region" description="Helical" evidence="1">
    <location>
        <begin position="6"/>
        <end position="29"/>
    </location>
</feature>
<keyword evidence="1" id="KW-1133">Transmembrane helix</keyword>
<dbReference type="InterPro" id="IPR043712">
    <property type="entry name" value="DUF5652"/>
</dbReference>
<gene>
    <name evidence="3" type="ORF">A3F19_02890</name>
</gene>
<comment type="caution">
    <text evidence="3">The sequence shown here is derived from an EMBL/GenBank/DDBJ whole genome shotgun (WGS) entry which is preliminary data.</text>
</comment>
<sequence>MYNPFFTHAFVNIFLVIIALWTIPWKIYAIWTAVKNDQKKWFVALLLLNTLSILEIYYIFHIAKKKWSEVKTDFKRALSSVKK</sequence>
<feature type="transmembrane region" description="Helical" evidence="1">
    <location>
        <begin position="41"/>
        <end position="60"/>
    </location>
</feature>
<evidence type="ECO:0000313" key="4">
    <source>
        <dbReference type="Proteomes" id="UP000177052"/>
    </source>
</evidence>
<proteinExistence type="predicted"/>
<keyword evidence="1" id="KW-0812">Transmembrane</keyword>
<dbReference type="Pfam" id="PF18893">
    <property type="entry name" value="DUF5652"/>
    <property type="match status" value="1"/>
</dbReference>
<dbReference type="EMBL" id="MFUJ01000028">
    <property type="protein sequence ID" value="OGI79120.1"/>
    <property type="molecule type" value="Genomic_DNA"/>
</dbReference>